<name>A0A8H9ITX6_9PSEU</name>
<dbReference type="SUPFAM" id="SSF51735">
    <property type="entry name" value="NAD(P)-binding Rossmann-fold domains"/>
    <property type="match status" value="2"/>
</dbReference>
<evidence type="ECO:0000313" key="4">
    <source>
        <dbReference type="Proteomes" id="UP000658656"/>
    </source>
</evidence>
<evidence type="ECO:0000313" key="3">
    <source>
        <dbReference type="EMBL" id="GHF59913.1"/>
    </source>
</evidence>
<dbReference type="Proteomes" id="UP000658656">
    <property type="component" value="Unassembled WGS sequence"/>
</dbReference>
<dbReference type="PANTHER" id="PTHR43355">
    <property type="entry name" value="FLAVIN REDUCTASE (NADPH)"/>
    <property type="match status" value="1"/>
</dbReference>
<organism evidence="3 4">
    <name type="scientific">Amycolatopsis bartoniae</name>
    <dbReference type="NCBI Taxonomy" id="941986"/>
    <lineage>
        <taxon>Bacteria</taxon>
        <taxon>Bacillati</taxon>
        <taxon>Actinomycetota</taxon>
        <taxon>Actinomycetes</taxon>
        <taxon>Pseudonocardiales</taxon>
        <taxon>Pseudonocardiaceae</taxon>
        <taxon>Amycolatopsis</taxon>
    </lineage>
</organism>
<feature type="region of interest" description="Disordered" evidence="1">
    <location>
        <begin position="35"/>
        <end position="105"/>
    </location>
</feature>
<comment type="caution">
    <text evidence="3">The sequence shown here is derived from an EMBL/GenBank/DDBJ whole genome shotgun (WGS) entry which is preliminary data.</text>
</comment>
<dbReference type="InterPro" id="IPR036291">
    <property type="entry name" value="NAD(P)-bd_dom_sf"/>
</dbReference>
<evidence type="ECO:0000259" key="2">
    <source>
        <dbReference type="Pfam" id="PF13460"/>
    </source>
</evidence>
<reference evidence="3" key="1">
    <citation type="journal article" date="2014" name="Int. J. Syst. Evol. Microbiol.">
        <title>Complete genome sequence of Corynebacterium casei LMG S-19264T (=DSM 44701T), isolated from a smear-ripened cheese.</title>
        <authorList>
            <consortium name="US DOE Joint Genome Institute (JGI-PGF)"/>
            <person name="Walter F."/>
            <person name="Albersmeier A."/>
            <person name="Kalinowski J."/>
            <person name="Ruckert C."/>
        </authorList>
    </citation>
    <scope>NUCLEOTIDE SEQUENCE</scope>
    <source>
        <strain evidence="3">CGMCC 4.7679</strain>
    </source>
</reference>
<proteinExistence type="predicted"/>
<keyword evidence="4" id="KW-1185">Reference proteome</keyword>
<dbReference type="Gene3D" id="3.40.50.720">
    <property type="entry name" value="NAD(P)-binding Rossmann-like Domain"/>
    <property type="match status" value="2"/>
</dbReference>
<dbReference type="EMBL" id="BNAV01000004">
    <property type="protein sequence ID" value="GHF59913.1"/>
    <property type="molecule type" value="Genomic_DNA"/>
</dbReference>
<gene>
    <name evidence="3" type="ORF">GCM10017566_36870</name>
</gene>
<dbReference type="PANTHER" id="PTHR43355:SF2">
    <property type="entry name" value="FLAVIN REDUCTASE (NADPH)"/>
    <property type="match status" value="1"/>
</dbReference>
<dbReference type="InterPro" id="IPR016040">
    <property type="entry name" value="NAD(P)-bd_dom"/>
</dbReference>
<feature type="domain" description="NAD(P)-binding" evidence="2">
    <location>
        <begin position="165"/>
        <end position="325"/>
    </location>
</feature>
<protein>
    <recommendedName>
        <fullName evidence="2">NAD(P)-binding domain-containing protein</fullName>
    </recommendedName>
</protein>
<dbReference type="Pfam" id="PF13460">
    <property type="entry name" value="NAD_binding_10"/>
    <property type="match status" value="1"/>
</dbReference>
<sequence length="338" mass="35053">MRLTVFGATGGTGREIIRQGLARGHHVVAVVRPRGGAPASDAAQGDRATQGGSPVQDGRAVPEGGAARDGSAAPEGDAARDGSAAPEGGAARDGSAASEGGTARDDRAVLEGSAAQDGRAVSDGGTAQDDRVTWENPAAQHTGPAAGAQLTDLTQHHAPIHPRLDLPAPERLDVVTADVFDPAAIADAIRGSDVVLTALGPRDRGPSRVCRDGAASIIAAMNEAGVRRLLAVSNSGMHTEGDGLFTRLVVKPILIRVLREGFADMLEMERRITASSLDWTIVRPPRLTRGPHTGRIAHSVGRNVRGRFTISRADLADYLLRLAENGQHNRQAVSVAKG</sequence>
<reference evidence="3" key="2">
    <citation type="submission" date="2020-09" db="EMBL/GenBank/DDBJ databases">
        <authorList>
            <person name="Sun Q."/>
            <person name="Zhou Y."/>
        </authorList>
    </citation>
    <scope>NUCLEOTIDE SEQUENCE</scope>
    <source>
        <strain evidence="3">CGMCC 4.7679</strain>
    </source>
</reference>
<dbReference type="GO" id="GO:0004074">
    <property type="term" value="F:biliverdin reductase [NAD(P)H] activity"/>
    <property type="evidence" value="ECO:0007669"/>
    <property type="project" value="TreeGrafter"/>
</dbReference>
<accession>A0A8H9ITX6</accession>
<dbReference type="InterPro" id="IPR051606">
    <property type="entry name" value="Polyketide_Oxido-like"/>
</dbReference>
<dbReference type="AlphaFoldDB" id="A0A8H9ITX6"/>
<evidence type="ECO:0000256" key="1">
    <source>
        <dbReference type="SAM" id="MobiDB-lite"/>
    </source>
</evidence>
<dbReference type="GO" id="GO:0042602">
    <property type="term" value="F:riboflavin reductase (NADPH) activity"/>
    <property type="evidence" value="ECO:0007669"/>
    <property type="project" value="TreeGrafter"/>
</dbReference>